<evidence type="ECO:0000313" key="1">
    <source>
        <dbReference type="EMBL" id="KAK2601819.1"/>
    </source>
</evidence>
<name>A0AAJ0CS00_9HYPO</name>
<accession>A0AAJ0CS00</accession>
<reference evidence="1" key="1">
    <citation type="submission" date="2023-06" db="EMBL/GenBank/DDBJ databases">
        <title>Conoideocrella luteorostrata (Hypocreales: Clavicipitaceae), a potential biocontrol fungus for elongate hemlock scale in United States Christmas tree production areas.</title>
        <authorList>
            <person name="Barrett H."/>
            <person name="Lovett B."/>
            <person name="Macias A.M."/>
            <person name="Stajich J.E."/>
            <person name="Kasson M.T."/>
        </authorList>
    </citation>
    <scope>NUCLEOTIDE SEQUENCE</scope>
    <source>
        <strain evidence="1">ARSEF 14590</strain>
    </source>
</reference>
<comment type="caution">
    <text evidence="1">The sequence shown here is derived from an EMBL/GenBank/DDBJ whole genome shotgun (WGS) entry which is preliminary data.</text>
</comment>
<keyword evidence="2" id="KW-1185">Reference proteome</keyword>
<dbReference type="EMBL" id="JASWJB010000069">
    <property type="protein sequence ID" value="KAK2601819.1"/>
    <property type="molecule type" value="Genomic_DNA"/>
</dbReference>
<sequence length="183" mass="21139">MKEITYATHSLEMNVIIESIFKSNKPKADNKMQQLEAAEATVDTAIRNMKIVISTYQYIRNGDITKILGDQVKRVGDNLKRGENVVASNDPSYSKNSLKDAWLRFVKTRTEQAMGQLTSFLDTWMPKIEDVLKGTDEKEDAYHPGRDLRSKKIVKLREVVDTTKNSWTTLYRMWVDRKFLAKC</sequence>
<dbReference type="AlphaFoldDB" id="A0AAJ0CS00"/>
<organism evidence="1 2">
    <name type="scientific">Conoideocrella luteorostrata</name>
    <dbReference type="NCBI Taxonomy" id="1105319"/>
    <lineage>
        <taxon>Eukaryota</taxon>
        <taxon>Fungi</taxon>
        <taxon>Dikarya</taxon>
        <taxon>Ascomycota</taxon>
        <taxon>Pezizomycotina</taxon>
        <taxon>Sordariomycetes</taxon>
        <taxon>Hypocreomycetidae</taxon>
        <taxon>Hypocreales</taxon>
        <taxon>Clavicipitaceae</taxon>
        <taxon>Conoideocrella</taxon>
    </lineage>
</organism>
<protein>
    <submittedName>
        <fullName evidence="1">Uncharacterized protein</fullName>
    </submittedName>
</protein>
<proteinExistence type="predicted"/>
<dbReference type="Proteomes" id="UP001251528">
    <property type="component" value="Unassembled WGS sequence"/>
</dbReference>
<evidence type="ECO:0000313" key="2">
    <source>
        <dbReference type="Proteomes" id="UP001251528"/>
    </source>
</evidence>
<gene>
    <name evidence="1" type="ORF">QQS21_004602</name>
</gene>